<protein>
    <submittedName>
        <fullName evidence="1">Uncharacterized protein</fullName>
    </submittedName>
</protein>
<accession>A0ABP0JQ16</accession>
<evidence type="ECO:0000313" key="1">
    <source>
        <dbReference type="EMBL" id="CAK9016463.1"/>
    </source>
</evidence>
<name>A0ABP0JQ16_9DINO</name>
<keyword evidence="2" id="KW-1185">Reference proteome</keyword>
<proteinExistence type="predicted"/>
<reference evidence="1 2" key="1">
    <citation type="submission" date="2024-02" db="EMBL/GenBank/DDBJ databases">
        <authorList>
            <person name="Chen Y."/>
            <person name="Shah S."/>
            <person name="Dougan E. K."/>
            <person name="Thang M."/>
            <person name="Chan C."/>
        </authorList>
    </citation>
    <scope>NUCLEOTIDE SEQUENCE [LARGE SCALE GENOMIC DNA]</scope>
</reference>
<dbReference type="PANTHER" id="PTHR12271:SF40">
    <property type="entry name" value="POLY(A) RNA POLYMERASE GLD2"/>
    <property type="match status" value="1"/>
</dbReference>
<evidence type="ECO:0000313" key="2">
    <source>
        <dbReference type="Proteomes" id="UP001642464"/>
    </source>
</evidence>
<comment type="caution">
    <text evidence="1">The sequence shown here is derived from an EMBL/GenBank/DDBJ whole genome shotgun (WGS) entry which is preliminary data.</text>
</comment>
<dbReference type="InterPro" id="IPR054708">
    <property type="entry name" value="MTPAP-like_central"/>
</dbReference>
<organism evidence="1 2">
    <name type="scientific">Durusdinium trenchii</name>
    <dbReference type="NCBI Taxonomy" id="1381693"/>
    <lineage>
        <taxon>Eukaryota</taxon>
        <taxon>Sar</taxon>
        <taxon>Alveolata</taxon>
        <taxon>Dinophyceae</taxon>
        <taxon>Suessiales</taxon>
        <taxon>Symbiodiniaceae</taxon>
        <taxon>Durusdinium</taxon>
    </lineage>
</organism>
<sequence>MRRRLGRAHSARALALLSRPQPPPKRKTGVDSAAWLTDQLKRKDEDLTPTQDQQKLKTWVDDRLKPLLEKHTGGVFHTFGSCQNGFWMNGSDIDACLVLPRCLRKQSWLTKLRLVQSLAITERLGEVELVKGARVPVAKIHDGQGRDLCDVSVNNVAALENSRFVGTLSSLDPRVPYLGRFIKHWASQRCINNRAEGTLSTYTLILQLFYSLQLRNPPVLPMVTDILTESLQTQGVSGMEPSIEVPKAVNHFLTDPEMDEMTGELRSLPFLTDPKMIREERIRHRMNEESLGELLLGFFELWGREEFGGGEEGDGQTVYVYDASCELNDLGVLVMRCPLTGKNVNPFTTMVWRAIHGEFARAARLLRAGCRLEELCEPTEGPPAGCGHRGGGGAEIAAALYPDGPDGYGETDMPDVQESEMV</sequence>
<dbReference type="CDD" id="cd05402">
    <property type="entry name" value="NT_PAP_TUTase"/>
    <property type="match status" value="1"/>
</dbReference>
<gene>
    <name evidence="1" type="ORF">SCF082_LOCUS13204</name>
</gene>
<dbReference type="Gene3D" id="3.30.460.10">
    <property type="entry name" value="Beta Polymerase, domain 2"/>
    <property type="match status" value="1"/>
</dbReference>
<dbReference type="SUPFAM" id="SSF81301">
    <property type="entry name" value="Nucleotidyltransferase"/>
    <property type="match status" value="1"/>
</dbReference>
<dbReference type="EMBL" id="CAXAMM010008114">
    <property type="protein sequence ID" value="CAK9016463.1"/>
    <property type="molecule type" value="Genomic_DNA"/>
</dbReference>
<dbReference type="SUPFAM" id="SSF81631">
    <property type="entry name" value="PAP/OAS1 substrate-binding domain"/>
    <property type="match status" value="1"/>
</dbReference>
<dbReference type="Proteomes" id="UP001642464">
    <property type="component" value="Unassembled WGS sequence"/>
</dbReference>
<dbReference type="PANTHER" id="PTHR12271">
    <property type="entry name" value="POLY A POLYMERASE CID PAP -RELATED"/>
    <property type="match status" value="1"/>
</dbReference>
<dbReference type="Gene3D" id="1.10.1410.10">
    <property type="match status" value="1"/>
</dbReference>
<dbReference type="Pfam" id="PF22600">
    <property type="entry name" value="MTPAP-like_central"/>
    <property type="match status" value="1"/>
</dbReference>
<dbReference type="InterPro" id="IPR043519">
    <property type="entry name" value="NT_sf"/>
</dbReference>